<dbReference type="Proteomes" id="UP001176941">
    <property type="component" value="Chromosome 21"/>
</dbReference>
<dbReference type="EMBL" id="OX459957">
    <property type="protein sequence ID" value="CAI9163061.1"/>
    <property type="molecule type" value="Genomic_DNA"/>
</dbReference>
<reference evidence="1" key="1">
    <citation type="submission" date="2023-04" db="EMBL/GenBank/DDBJ databases">
        <authorList>
            <consortium name="ELIXIR-Norway"/>
        </authorList>
    </citation>
    <scope>NUCLEOTIDE SEQUENCE [LARGE SCALE GENOMIC DNA]</scope>
</reference>
<evidence type="ECO:0000313" key="2">
    <source>
        <dbReference type="Proteomes" id="UP001176941"/>
    </source>
</evidence>
<organism evidence="1 2">
    <name type="scientific">Rangifer tarandus platyrhynchus</name>
    <name type="common">Svalbard reindeer</name>
    <dbReference type="NCBI Taxonomy" id="3082113"/>
    <lineage>
        <taxon>Eukaryota</taxon>
        <taxon>Metazoa</taxon>
        <taxon>Chordata</taxon>
        <taxon>Craniata</taxon>
        <taxon>Vertebrata</taxon>
        <taxon>Euteleostomi</taxon>
        <taxon>Mammalia</taxon>
        <taxon>Eutheria</taxon>
        <taxon>Laurasiatheria</taxon>
        <taxon>Artiodactyla</taxon>
        <taxon>Ruminantia</taxon>
        <taxon>Pecora</taxon>
        <taxon>Cervidae</taxon>
        <taxon>Odocoileinae</taxon>
        <taxon>Rangifer</taxon>
    </lineage>
</organism>
<evidence type="ECO:0000313" key="1">
    <source>
        <dbReference type="EMBL" id="CAI9163061.1"/>
    </source>
</evidence>
<gene>
    <name evidence="1" type="ORF">MRATA1EN1_LOCUS12023</name>
</gene>
<accession>A0ABN8YPS5</accession>
<keyword evidence="2" id="KW-1185">Reference proteome</keyword>
<sequence length="106" mass="11861">MGEGGTNIQPITGGRKEDWATAWTLCALRETCMQSCGLWGAKLGSDMIRLAFQSVSLSWNLQIFKFMKYFRRPASHTMSTHIPTSELEKYITDKVLGVPFLLLSSA</sequence>
<protein>
    <submittedName>
        <fullName evidence="1">Uncharacterized protein</fullName>
    </submittedName>
</protein>
<name>A0ABN8YPS5_RANTA</name>
<proteinExistence type="predicted"/>